<comment type="similarity">
    <text evidence="1 4">Belongs to the UPP synthase family.</text>
</comment>
<dbReference type="PANTHER" id="PTHR10291">
    <property type="entry name" value="DEHYDRODOLICHYL DIPHOSPHATE SYNTHASE FAMILY MEMBER"/>
    <property type="match status" value="1"/>
</dbReference>
<comment type="catalytic activity">
    <reaction evidence="3">
        <text>n isopentenyl diphosphate + (2E,6E)-farnesyl diphosphate = a di-trans,poly-cis-polyprenyl diphosphate + n diphosphate</text>
        <dbReference type="Rhea" id="RHEA:53008"/>
        <dbReference type="Rhea" id="RHEA-COMP:19494"/>
        <dbReference type="ChEBI" id="CHEBI:33019"/>
        <dbReference type="ChEBI" id="CHEBI:128769"/>
        <dbReference type="ChEBI" id="CHEBI:136960"/>
        <dbReference type="ChEBI" id="CHEBI:175763"/>
        <dbReference type="EC" id="2.5.1.87"/>
    </reaction>
</comment>
<evidence type="ECO:0000313" key="6">
    <source>
        <dbReference type="Proteomes" id="UP000053660"/>
    </source>
</evidence>
<dbReference type="OrthoDB" id="4173905at2759"/>
<dbReference type="GO" id="GO:1904423">
    <property type="term" value="C:dehydrodolichyl diphosphate synthase complex"/>
    <property type="evidence" value="ECO:0007669"/>
    <property type="project" value="TreeGrafter"/>
</dbReference>
<dbReference type="EMBL" id="KN551740">
    <property type="protein sequence ID" value="KHJ91873.1"/>
    <property type="molecule type" value="Genomic_DNA"/>
</dbReference>
<dbReference type="CDD" id="cd00475">
    <property type="entry name" value="Cis_IPPS"/>
    <property type="match status" value="1"/>
</dbReference>
<dbReference type="SUPFAM" id="SSF64005">
    <property type="entry name" value="Undecaprenyl diphosphate synthase"/>
    <property type="match status" value="1"/>
</dbReference>
<proteinExistence type="inferred from homology"/>
<protein>
    <recommendedName>
        <fullName evidence="4">Alkyl transferase</fullName>
        <ecNumber evidence="4">2.5.1.-</ecNumber>
    </recommendedName>
</protein>
<evidence type="ECO:0000313" key="5">
    <source>
        <dbReference type="EMBL" id="KHJ91873.1"/>
    </source>
</evidence>
<dbReference type="GO" id="GO:0045547">
    <property type="term" value="F:ditrans,polycis-polyprenyl diphosphate synthase [(2E,6E)-farnesyl diphosphate specific] activity"/>
    <property type="evidence" value="ECO:0007669"/>
    <property type="project" value="UniProtKB-EC"/>
</dbReference>
<sequence>MHKKSNFWRYYHLVFHVPYHIAFVMDGNRRFARSHHLGRVIHGHEKGFQQLAKILEWCQDLGVREVTVYAFSIENFKRSSEEVNGLMKLAEDKFSRLLAEREKLEEKQISFRFFGNLALLPPKLRKLIAEIELTTKNYDKLCFTDSMKNLTKGQFFLLIKGLLEENQISEWLISRCLDSRLSTDPNMLIRTSGEKRLSDFLLWQCSSSHVYFDDVLWPDFNYFHLCKAIISYQYHCNSVQEVQRNLQAEEPSDEEQLSLEPFLKYVEETHNSMLQEYASLEV</sequence>
<dbReference type="AlphaFoldDB" id="A0A0B1T2S7"/>
<dbReference type="Gene3D" id="3.40.1180.10">
    <property type="entry name" value="Decaprenyl diphosphate synthase-like"/>
    <property type="match status" value="1"/>
</dbReference>
<dbReference type="GO" id="GO:0016094">
    <property type="term" value="P:polyprenol biosynthetic process"/>
    <property type="evidence" value="ECO:0007669"/>
    <property type="project" value="TreeGrafter"/>
</dbReference>
<dbReference type="Proteomes" id="UP000053660">
    <property type="component" value="Unassembled WGS sequence"/>
</dbReference>
<dbReference type="GO" id="GO:0005783">
    <property type="term" value="C:endoplasmic reticulum"/>
    <property type="evidence" value="ECO:0007669"/>
    <property type="project" value="TreeGrafter"/>
</dbReference>
<evidence type="ECO:0000256" key="1">
    <source>
        <dbReference type="ARBA" id="ARBA00005432"/>
    </source>
</evidence>
<dbReference type="NCBIfam" id="TIGR00055">
    <property type="entry name" value="uppS"/>
    <property type="match status" value="1"/>
</dbReference>
<organism evidence="5 6">
    <name type="scientific">Oesophagostomum dentatum</name>
    <name type="common">Nodular worm</name>
    <dbReference type="NCBI Taxonomy" id="61180"/>
    <lineage>
        <taxon>Eukaryota</taxon>
        <taxon>Metazoa</taxon>
        <taxon>Ecdysozoa</taxon>
        <taxon>Nematoda</taxon>
        <taxon>Chromadorea</taxon>
        <taxon>Rhabditida</taxon>
        <taxon>Rhabditina</taxon>
        <taxon>Rhabditomorpha</taxon>
        <taxon>Strongyloidea</taxon>
        <taxon>Strongylidae</taxon>
        <taxon>Oesophagostomum</taxon>
    </lineage>
</organism>
<dbReference type="InterPro" id="IPR001441">
    <property type="entry name" value="UPP_synth-like"/>
</dbReference>
<dbReference type="HAMAP" id="MF_01139">
    <property type="entry name" value="ISPT"/>
    <property type="match status" value="1"/>
</dbReference>
<dbReference type="Pfam" id="PF01255">
    <property type="entry name" value="Prenyltransf"/>
    <property type="match status" value="1"/>
</dbReference>
<gene>
    <name evidence="5" type="ORF">OESDEN_08249</name>
</gene>
<evidence type="ECO:0000256" key="3">
    <source>
        <dbReference type="ARBA" id="ARBA00047353"/>
    </source>
</evidence>
<reference evidence="5 6" key="1">
    <citation type="submission" date="2014-03" db="EMBL/GenBank/DDBJ databases">
        <title>Draft genome of the hookworm Oesophagostomum dentatum.</title>
        <authorList>
            <person name="Mitreva M."/>
        </authorList>
    </citation>
    <scope>NUCLEOTIDE SEQUENCE [LARGE SCALE GENOMIC DNA]</scope>
    <source>
        <strain evidence="5 6">OD-Hann</strain>
    </source>
</reference>
<keyword evidence="2 4" id="KW-0808">Transferase</keyword>
<accession>A0A0B1T2S7</accession>
<keyword evidence="6" id="KW-1185">Reference proteome</keyword>
<name>A0A0B1T2S7_OESDE</name>
<evidence type="ECO:0000256" key="4">
    <source>
        <dbReference type="RuleBase" id="RU363018"/>
    </source>
</evidence>
<dbReference type="EC" id="2.5.1.-" evidence="4"/>
<evidence type="ECO:0000256" key="2">
    <source>
        <dbReference type="ARBA" id="ARBA00022679"/>
    </source>
</evidence>
<dbReference type="PANTHER" id="PTHR10291:SF43">
    <property type="entry name" value="DEHYDRODOLICHYL DIPHOSPHATE SYNTHASE COMPLEX SUBUNIT DHDDS"/>
    <property type="match status" value="1"/>
</dbReference>
<dbReference type="InterPro" id="IPR036424">
    <property type="entry name" value="UPP_synth-like_sf"/>
</dbReference>